<dbReference type="EMBL" id="JACEFB010000015">
    <property type="protein sequence ID" value="MBA2227525.1"/>
    <property type="molecule type" value="Genomic_DNA"/>
</dbReference>
<comment type="caution">
    <text evidence="1">The sequence shown here is derived from an EMBL/GenBank/DDBJ whole genome shotgun (WGS) entry which is preliminary data.</text>
</comment>
<evidence type="ECO:0000313" key="1">
    <source>
        <dbReference type="EMBL" id="MBA2227525.1"/>
    </source>
</evidence>
<dbReference type="RefSeq" id="WP_194539391.1">
    <property type="nucleotide sequence ID" value="NZ_JACEFB010000015.1"/>
</dbReference>
<evidence type="ECO:0000313" key="2">
    <source>
        <dbReference type="Proteomes" id="UP000542342"/>
    </source>
</evidence>
<protein>
    <submittedName>
        <fullName evidence="1">Uncharacterized protein</fullName>
    </submittedName>
</protein>
<reference evidence="1 2" key="1">
    <citation type="submission" date="2020-07" db="EMBL/GenBank/DDBJ databases">
        <title>Thermogemmata thermophila gen. nov., sp. nov., a novel moderate thermophilic planctomycete from a Kamchatka hot spring.</title>
        <authorList>
            <person name="Elcheninov A.G."/>
            <person name="Podosokorskaya O.A."/>
            <person name="Kovaleva O.L."/>
            <person name="Novikov A."/>
            <person name="Bonch-Osmolovskaya E.A."/>
            <person name="Toshchakov S.V."/>
            <person name="Kublanov I.V."/>
        </authorList>
    </citation>
    <scope>NUCLEOTIDE SEQUENCE [LARGE SCALE GENOMIC DNA]</scope>
    <source>
        <strain evidence="1 2">2918</strain>
    </source>
</reference>
<keyword evidence="2" id="KW-1185">Reference proteome</keyword>
<sequence>MSEPEYVCLTLLAEEQESREAFQSRLTHLWTHLLRQRPDVYEQVYAEAVDFTHYQGRLARQYMVALDALDALLEEATRQGLAHAPVDRDDLYSRYEASGPEWYQIEH</sequence>
<accession>A0A7V8VGB6</accession>
<organism evidence="1 2">
    <name type="scientific">Thermogemmata fonticola</name>
    <dbReference type="NCBI Taxonomy" id="2755323"/>
    <lineage>
        <taxon>Bacteria</taxon>
        <taxon>Pseudomonadati</taxon>
        <taxon>Planctomycetota</taxon>
        <taxon>Planctomycetia</taxon>
        <taxon>Gemmatales</taxon>
        <taxon>Gemmataceae</taxon>
        <taxon>Thermogemmata</taxon>
    </lineage>
</organism>
<dbReference type="AlphaFoldDB" id="A0A7V8VGB6"/>
<name>A0A7V8VGB6_9BACT</name>
<proteinExistence type="predicted"/>
<gene>
    <name evidence="1" type="ORF">H0921_15300</name>
</gene>
<dbReference type="Proteomes" id="UP000542342">
    <property type="component" value="Unassembled WGS sequence"/>
</dbReference>